<organism evidence="3 4">
    <name type="scientific">Trinickia dabaoshanensis</name>
    <dbReference type="NCBI Taxonomy" id="564714"/>
    <lineage>
        <taxon>Bacteria</taxon>
        <taxon>Pseudomonadati</taxon>
        <taxon>Pseudomonadota</taxon>
        <taxon>Betaproteobacteria</taxon>
        <taxon>Burkholderiales</taxon>
        <taxon>Burkholderiaceae</taxon>
        <taxon>Trinickia</taxon>
    </lineage>
</organism>
<dbReference type="EMBL" id="PNYA01000010">
    <property type="protein sequence ID" value="PMS19782.1"/>
    <property type="molecule type" value="Genomic_DNA"/>
</dbReference>
<feature type="compositionally biased region" description="Basic and acidic residues" evidence="1">
    <location>
        <begin position="52"/>
        <end position="63"/>
    </location>
</feature>
<reference evidence="3 4" key="1">
    <citation type="submission" date="2018-01" db="EMBL/GenBank/DDBJ databases">
        <title>Whole genome analyses suggest that Burkholderia sensu lato contains two further novel genera in the rhizoxinica-symbiotica group Mycetohabitans gen. nov., and Trinickia gen. nov.: implications for the evolution of diazotrophy and nodulation in the Burkholderiaceae.</title>
        <authorList>
            <person name="Estrada-de los Santos P."/>
            <person name="Palmer M."/>
            <person name="Chavez-Ramirez B."/>
            <person name="Beukes C."/>
            <person name="Steenkamp E.T."/>
            <person name="Hirsch A.M."/>
            <person name="Manyaka P."/>
            <person name="Maluk M."/>
            <person name="Lafos M."/>
            <person name="Crook M."/>
            <person name="Gross E."/>
            <person name="Simon M.F."/>
            <person name="Bueno dos Reis Junior F."/>
            <person name="Poole P.S."/>
            <person name="Venter S.N."/>
            <person name="James E.K."/>
        </authorList>
    </citation>
    <scope>NUCLEOTIDE SEQUENCE [LARGE SCALE GENOMIC DNA]</scope>
    <source>
        <strain evidence="3 4">GIMN1.004</strain>
    </source>
</reference>
<accession>A0A2N7VRK1</accession>
<comment type="caution">
    <text evidence="3">The sequence shown here is derived from an EMBL/GenBank/DDBJ whole genome shotgun (WGS) entry which is preliminary data.</text>
</comment>
<feature type="compositionally biased region" description="Low complexity" evidence="1">
    <location>
        <begin position="25"/>
        <end position="51"/>
    </location>
</feature>
<dbReference type="RefSeq" id="WP_102645855.1">
    <property type="nucleotide sequence ID" value="NZ_PNYA01000010.1"/>
</dbReference>
<evidence type="ECO:0000256" key="1">
    <source>
        <dbReference type="SAM" id="MobiDB-lite"/>
    </source>
</evidence>
<evidence type="ECO:0000313" key="4">
    <source>
        <dbReference type="Proteomes" id="UP000235616"/>
    </source>
</evidence>
<name>A0A2N7VRK1_9BURK</name>
<evidence type="ECO:0000313" key="3">
    <source>
        <dbReference type="EMBL" id="PMS19782.1"/>
    </source>
</evidence>
<keyword evidence="2" id="KW-0732">Signal</keyword>
<keyword evidence="4" id="KW-1185">Reference proteome</keyword>
<evidence type="ECO:0000256" key="2">
    <source>
        <dbReference type="SAM" id="SignalP"/>
    </source>
</evidence>
<dbReference type="Proteomes" id="UP000235616">
    <property type="component" value="Unassembled WGS sequence"/>
</dbReference>
<feature type="signal peptide" evidence="2">
    <location>
        <begin position="1"/>
        <end position="20"/>
    </location>
</feature>
<dbReference type="AlphaFoldDB" id="A0A2N7VRK1"/>
<gene>
    <name evidence="3" type="ORF">C0Z18_13245</name>
</gene>
<feature type="region of interest" description="Disordered" evidence="1">
    <location>
        <begin position="25"/>
        <end position="63"/>
    </location>
</feature>
<feature type="chain" id="PRO_5014717858" evidence="2">
    <location>
        <begin position="21"/>
        <end position="79"/>
    </location>
</feature>
<proteinExistence type="predicted"/>
<sequence length="79" mass="8077">MKPLQYLALSLSLCAVAAHAQNHAPESVAASTSSTPSTLSAAGAQDAAHPAGRVERRSQASAEDRCVGPVSFCNTYFGS</sequence>
<protein>
    <submittedName>
        <fullName evidence="3">Uncharacterized protein</fullName>
    </submittedName>
</protein>